<keyword evidence="1" id="KW-0175">Coiled coil</keyword>
<reference evidence="4" key="1">
    <citation type="submission" date="2017-01" db="EMBL/GenBank/DDBJ databases">
        <authorList>
            <person name="Varghese N."/>
            <person name="Submissions S."/>
        </authorList>
    </citation>
    <scope>NUCLEOTIDE SEQUENCE [LARGE SCALE GENOMIC DNA]</scope>
    <source>
        <strain evidence="4">DM9</strain>
    </source>
</reference>
<name>A0A1N6T206_9BACT</name>
<dbReference type="OrthoDB" id="852102at2"/>
<evidence type="ECO:0000313" key="4">
    <source>
        <dbReference type="Proteomes" id="UP000185924"/>
    </source>
</evidence>
<sequence length="171" mass="19325">MRVAIAWILAAIFLFAAVYFYWKKNDAESRLRIADNKLAETGQQLEQEEAEADSLEDMMLPPDTMSVVPPSGVEFVDEMGSLSESDIQKLRKKGLRNPEVDLMNDLSRKQGQLIPKEGVVGGTMTIRDSRILNDRYAMAYYEDGHIGGYMILRYEVNNGNITWRVVDSSAL</sequence>
<dbReference type="RefSeq" id="WP_007652589.1">
    <property type="nucleotide sequence ID" value="NZ_FTNM01000001.1"/>
</dbReference>
<gene>
    <name evidence="3" type="ORF">SAMN05421545_0081</name>
</gene>
<evidence type="ECO:0000256" key="2">
    <source>
        <dbReference type="SAM" id="Phobius"/>
    </source>
</evidence>
<feature type="coiled-coil region" evidence="1">
    <location>
        <begin position="24"/>
        <end position="58"/>
    </location>
</feature>
<dbReference type="Proteomes" id="UP000185924">
    <property type="component" value="Unassembled WGS sequence"/>
</dbReference>
<dbReference type="STRING" id="1077936.SAMN05421545_0081"/>
<feature type="transmembrane region" description="Helical" evidence="2">
    <location>
        <begin position="6"/>
        <end position="22"/>
    </location>
</feature>
<keyword evidence="2" id="KW-0472">Membrane</keyword>
<keyword evidence="4" id="KW-1185">Reference proteome</keyword>
<organism evidence="3 4">
    <name type="scientific">Pontibacter lucknowensis</name>
    <dbReference type="NCBI Taxonomy" id="1077936"/>
    <lineage>
        <taxon>Bacteria</taxon>
        <taxon>Pseudomonadati</taxon>
        <taxon>Bacteroidota</taxon>
        <taxon>Cytophagia</taxon>
        <taxon>Cytophagales</taxon>
        <taxon>Hymenobacteraceae</taxon>
        <taxon>Pontibacter</taxon>
    </lineage>
</organism>
<proteinExistence type="predicted"/>
<keyword evidence="2" id="KW-0812">Transmembrane</keyword>
<evidence type="ECO:0000256" key="1">
    <source>
        <dbReference type="SAM" id="Coils"/>
    </source>
</evidence>
<dbReference type="AlphaFoldDB" id="A0A1N6T206"/>
<keyword evidence="2" id="KW-1133">Transmembrane helix</keyword>
<dbReference type="EMBL" id="FTNM01000001">
    <property type="protein sequence ID" value="SIQ47418.1"/>
    <property type="molecule type" value="Genomic_DNA"/>
</dbReference>
<accession>A0A1N6T206</accession>
<protein>
    <submittedName>
        <fullName evidence="3">Uncharacterized protein</fullName>
    </submittedName>
</protein>
<evidence type="ECO:0000313" key="3">
    <source>
        <dbReference type="EMBL" id="SIQ47418.1"/>
    </source>
</evidence>